<dbReference type="EMBL" id="BMNE01000009">
    <property type="protein sequence ID" value="GGN95365.1"/>
    <property type="molecule type" value="Genomic_DNA"/>
</dbReference>
<dbReference type="Gene3D" id="1.20.120.710">
    <property type="entry name" value="Haloacid dehalogenase hydrolase-like domain"/>
    <property type="match status" value="1"/>
</dbReference>
<dbReference type="SFLD" id="SFLDG01129">
    <property type="entry name" value="C1.5:_HAD__Beta-PGM__Phosphata"/>
    <property type="match status" value="1"/>
</dbReference>
<evidence type="ECO:0000313" key="4">
    <source>
        <dbReference type="EMBL" id="GGN95365.1"/>
    </source>
</evidence>
<comment type="cofactor">
    <cofactor evidence="1">
        <name>Mg(2+)</name>
        <dbReference type="ChEBI" id="CHEBI:18420"/>
    </cofactor>
</comment>
<keyword evidence="2 4" id="KW-0378">Hydrolase</keyword>
<dbReference type="InterPro" id="IPR023214">
    <property type="entry name" value="HAD_sf"/>
</dbReference>
<dbReference type="GO" id="GO:0016787">
    <property type="term" value="F:hydrolase activity"/>
    <property type="evidence" value="ECO:0007669"/>
    <property type="project" value="UniProtKB-KW"/>
</dbReference>
<dbReference type="InterPro" id="IPR036412">
    <property type="entry name" value="HAD-like_sf"/>
</dbReference>
<keyword evidence="3" id="KW-0460">Magnesium</keyword>
<dbReference type="SFLD" id="SFLDS00003">
    <property type="entry name" value="Haloacid_Dehalogenase"/>
    <property type="match status" value="1"/>
</dbReference>
<dbReference type="Pfam" id="PF00702">
    <property type="entry name" value="Hydrolase"/>
    <property type="match status" value="1"/>
</dbReference>
<dbReference type="Proteomes" id="UP000658127">
    <property type="component" value="Unassembled WGS sequence"/>
</dbReference>
<evidence type="ECO:0000313" key="5">
    <source>
        <dbReference type="Proteomes" id="UP000658127"/>
    </source>
</evidence>
<proteinExistence type="predicted"/>
<dbReference type="PANTHER" id="PTHR46470">
    <property type="entry name" value="N-ACYLNEURAMINATE-9-PHOSPHATASE"/>
    <property type="match status" value="1"/>
</dbReference>
<organism evidence="4 5">
    <name type="scientific">Nocardia rhizosphaerihabitans</name>
    <dbReference type="NCBI Taxonomy" id="1691570"/>
    <lineage>
        <taxon>Bacteria</taxon>
        <taxon>Bacillati</taxon>
        <taxon>Actinomycetota</taxon>
        <taxon>Actinomycetes</taxon>
        <taxon>Mycobacteriales</taxon>
        <taxon>Nocardiaceae</taxon>
        <taxon>Nocardia</taxon>
    </lineage>
</organism>
<reference evidence="5" key="1">
    <citation type="journal article" date="2019" name="Int. J. Syst. Evol. Microbiol.">
        <title>The Global Catalogue of Microorganisms (GCM) 10K type strain sequencing project: providing services to taxonomists for standard genome sequencing and annotation.</title>
        <authorList>
            <consortium name="The Broad Institute Genomics Platform"/>
            <consortium name="The Broad Institute Genome Sequencing Center for Infectious Disease"/>
            <person name="Wu L."/>
            <person name="Ma J."/>
        </authorList>
    </citation>
    <scope>NUCLEOTIDE SEQUENCE [LARGE SCALE GENOMIC DNA]</scope>
    <source>
        <strain evidence="5">CGMCC 4.7329</strain>
    </source>
</reference>
<dbReference type="PANTHER" id="PTHR46470:SF4">
    <property type="entry name" value="5-AMINO-6-(5-PHOSPHO-D-RIBITYLAMINO)URACIL PHOSPHATASE YIGB"/>
    <property type="match status" value="1"/>
</dbReference>
<sequence>MPIRGVLFDVDDTLFDYSASEAAGLLAHLRQDGLLDRFPDPAAAVALWREITETEYSRFADGELSFPAQQRARARRFLSHLRRTAPSAVPEPEAVAWFTGYDAHRRAAWSAFPDAEPVLRHLTPGYRLGIVSNASVPQQRRKLDAVGLLDFFGDLVVCSEEHGAAKPAASIFLAGCALLELEPHEVAFVGDKYLVDALGAHDAGLRACWLDRANIRNRTAVRHGIHVIDSLELLPSVLTG</sequence>
<name>A0ABQ2KWF2_9NOCA</name>
<dbReference type="Gene3D" id="3.40.50.1000">
    <property type="entry name" value="HAD superfamily/HAD-like"/>
    <property type="match status" value="1"/>
</dbReference>
<protein>
    <submittedName>
        <fullName evidence="4">Hydrolase</fullName>
    </submittedName>
</protein>
<dbReference type="RefSeq" id="WP_189033787.1">
    <property type="nucleotide sequence ID" value="NZ_BMNE01000009.1"/>
</dbReference>
<dbReference type="NCBIfam" id="TIGR01549">
    <property type="entry name" value="HAD-SF-IA-v1"/>
    <property type="match status" value="1"/>
</dbReference>
<evidence type="ECO:0000256" key="1">
    <source>
        <dbReference type="ARBA" id="ARBA00001946"/>
    </source>
</evidence>
<accession>A0ABQ2KWF2</accession>
<gene>
    <name evidence="4" type="ORF">GCM10011610_59280</name>
</gene>
<comment type="caution">
    <text evidence="4">The sequence shown here is derived from an EMBL/GenBank/DDBJ whole genome shotgun (WGS) entry which is preliminary data.</text>
</comment>
<evidence type="ECO:0000256" key="3">
    <source>
        <dbReference type="ARBA" id="ARBA00022842"/>
    </source>
</evidence>
<evidence type="ECO:0000256" key="2">
    <source>
        <dbReference type="ARBA" id="ARBA00022801"/>
    </source>
</evidence>
<dbReference type="InterPro" id="IPR006439">
    <property type="entry name" value="HAD-SF_hydro_IA"/>
</dbReference>
<dbReference type="SUPFAM" id="SSF56784">
    <property type="entry name" value="HAD-like"/>
    <property type="match status" value="1"/>
</dbReference>
<dbReference type="PRINTS" id="PR00413">
    <property type="entry name" value="HADHALOGNASE"/>
</dbReference>
<dbReference type="InterPro" id="IPR051400">
    <property type="entry name" value="HAD-like_hydrolase"/>
</dbReference>
<keyword evidence="5" id="KW-1185">Reference proteome</keyword>